<dbReference type="EMBL" id="FNZA01000029">
    <property type="protein sequence ID" value="SEJ88576.1"/>
    <property type="molecule type" value="Genomic_DNA"/>
</dbReference>
<dbReference type="OrthoDB" id="68561at2"/>
<sequence>MTNVSTLRMLVCSLVLLGTAAAQTQVGQVTLTPLQPTTRSPQPAASPSTSGASTFRISKPPVGWYNLTGRVTAANSPRLPRGSRIILTLENLKAGSPSLVQVNFPSSRLNVPYQMYFNASRLKVGESYGLRATVQDEEGKILYRSPNPVPLPSRLTETVNVVVARIP</sequence>
<dbReference type="STRING" id="856736.SAMN04488058_1293"/>
<evidence type="ECO:0000256" key="2">
    <source>
        <dbReference type="SAM" id="SignalP"/>
    </source>
</evidence>
<keyword evidence="4" id="KW-1185">Reference proteome</keyword>
<reference evidence="4" key="1">
    <citation type="submission" date="2016-10" db="EMBL/GenBank/DDBJ databases">
        <authorList>
            <person name="Varghese N."/>
            <person name="Submissions S."/>
        </authorList>
    </citation>
    <scope>NUCLEOTIDE SEQUENCE [LARGE SCALE GENOMIC DNA]</scope>
    <source>
        <strain evidence="4">CGMCC 1.10218</strain>
    </source>
</reference>
<dbReference type="AlphaFoldDB" id="A0A1H7CGH6"/>
<feature type="signal peptide" evidence="2">
    <location>
        <begin position="1"/>
        <end position="24"/>
    </location>
</feature>
<evidence type="ECO:0000313" key="4">
    <source>
        <dbReference type="Proteomes" id="UP000199223"/>
    </source>
</evidence>
<protein>
    <submittedName>
        <fullName evidence="3">Type III secretion system lipoprotein chaperone (YscW)</fullName>
    </submittedName>
</protein>
<name>A0A1H7CGH6_9DEIO</name>
<feature type="compositionally biased region" description="Low complexity" evidence="1">
    <location>
        <begin position="36"/>
        <end position="54"/>
    </location>
</feature>
<feature type="region of interest" description="Disordered" evidence="1">
    <location>
        <begin position="32"/>
        <end position="55"/>
    </location>
</feature>
<keyword evidence="3" id="KW-0449">Lipoprotein</keyword>
<dbReference type="RefSeq" id="WP_143068407.1">
    <property type="nucleotide sequence ID" value="NZ_FNZA01000029.1"/>
</dbReference>
<accession>A0A1H7CGH6</accession>
<dbReference type="Pfam" id="PF09619">
    <property type="entry name" value="YscW"/>
    <property type="match status" value="1"/>
</dbReference>
<evidence type="ECO:0000313" key="3">
    <source>
        <dbReference type="EMBL" id="SEJ88576.1"/>
    </source>
</evidence>
<evidence type="ECO:0000256" key="1">
    <source>
        <dbReference type="SAM" id="MobiDB-lite"/>
    </source>
</evidence>
<dbReference type="InterPro" id="IPR039366">
    <property type="entry name" value="Pilotin"/>
</dbReference>
<organism evidence="3 4">
    <name type="scientific">Deinococcus reticulitermitis</name>
    <dbReference type="NCBI Taxonomy" id="856736"/>
    <lineage>
        <taxon>Bacteria</taxon>
        <taxon>Thermotogati</taxon>
        <taxon>Deinococcota</taxon>
        <taxon>Deinococci</taxon>
        <taxon>Deinococcales</taxon>
        <taxon>Deinococcaceae</taxon>
        <taxon>Deinococcus</taxon>
    </lineage>
</organism>
<dbReference type="Proteomes" id="UP000199223">
    <property type="component" value="Unassembled WGS sequence"/>
</dbReference>
<feature type="chain" id="PRO_5011731669" evidence="2">
    <location>
        <begin position="25"/>
        <end position="167"/>
    </location>
</feature>
<gene>
    <name evidence="3" type="ORF">SAMN04488058_1293</name>
</gene>
<keyword evidence="2" id="KW-0732">Signal</keyword>
<proteinExistence type="predicted"/>